<comment type="subcellular location">
    <subcellularLocation>
        <location evidence="1">Membrane</location>
        <topology evidence="1">Multi-pass membrane protein</topology>
    </subcellularLocation>
</comment>
<keyword evidence="4 7" id="KW-0472">Membrane</keyword>
<evidence type="ECO:0000256" key="2">
    <source>
        <dbReference type="ARBA" id="ARBA00022692"/>
    </source>
</evidence>
<evidence type="ECO:0000313" key="9">
    <source>
        <dbReference type="EMBL" id="GFY43468.1"/>
    </source>
</evidence>
<keyword evidence="2 7" id="KW-0812">Transmembrane</keyword>
<dbReference type="PANTHER" id="PTHR12680:SF6">
    <property type="entry name" value="PROTEIN PHTF"/>
    <property type="match status" value="1"/>
</dbReference>
<evidence type="ECO:0000259" key="8">
    <source>
        <dbReference type="Pfam" id="PF12129"/>
    </source>
</evidence>
<dbReference type="OrthoDB" id="10066656at2759"/>
<keyword evidence="10" id="KW-1185">Reference proteome</keyword>
<dbReference type="InterPro" id="IPR039775">
    <property type="entry name" value="PHTF1/2"/>
</dbReference>
<organism evidence="9 10">
    <name type="scientific">Trichonephila inaurata madagascariensis</name>
    <dbReference type="NCBI Taxonomy" id="2747483"/>
    <lineage>
        <taxon>Eukaryota</taxon>
        <taxon>Metazoa</taxon>
        <taxon>Ecdysozoa</taxon>
        <taxon>Arthropoda</taxon>
        <taxon>Chelicerata</taxon>
        <taxon>Arachnida</taxon>
        <taxon>Araneae</taxon>
        <taxon>Araneomorphae</taxon>
        <taxon>Entelegynae</taxon>
        <taxon>Araneoidea</taxon>
        <taxon>Nephilidae</taxon>
        <taxon>Trichonephila</taxon>
        <taxon>Trichonephila inaurata</taxon>
    </lineage>
</organism>
<feature type="domain" description="PHTF1/2 N-terminal" evidence="8">
    <location>
        <begin position="4"/>
        <end position="154"/>
    </location>
</feature>
<reference evidence="9" key="1">
    <citation type="submission" date="2020-08" db="EMBL/GenBank/DDBJ databases">
        <title>Multicomponent nature underlies the extraordinary mechanical properties of spider dragline silk.</title>
        <authorList>
            <person name="Kono N."/>
            <person name="Nakamura H."/>
            <person name="Mori M."/>
            <person name="Yoshida Y."/>
            <person name="Ohtoshi R."/>
            <person name="Malay A.D."/>
            <person name="Moran D.A.P."/>
            <person name="Tomita M."/>
            <person name="Numata K."/>
            <person name="Arakawa K."/>
        </authorList>
    </citation>
    <scope>NUCLEOTIDE SEQUENCE</scope>
</reference>
<evidence type="ECO:0000256" key="1">
    <source>
        <dbReference type="ARBA" id="ARBA00004141"/>
    </source>
</evidence>
<dbReference type="PANTHER" id="PTHR12680">
    <property type="entry name" value="PUTATIVE HOMEODOMAIN TRANSCRIPTION FACTOR PHTF"/>
    <property type="match status" value="1"/>
</dbReference>
<evidence type="ECO:0000256" key="5">
    <source>
        <dbReference type="ARBA" id="ARBA00023180"/>
    </source>
</evidence>
<keyword evidence="9" id="KW-0371">Homeobox</keyword>
<sequence>MSSLTSALNWYHKKIGAYDKELWEKSVDQRILRGVCAIPKRTTRIKTELIDVDLVRGSAFVKAKPQHSWIAATISGIKRVFFLPFFYSWWKLQTNALVSCILVILYFLQIIATFLYFSANEKEFPDVPVSEILTPAAMTFILGIVHSQIVATFSSTKTQKNVTREKRRKLKCKRVKKPVNYDHESKSSPDSASDDRHDILDVSHLRKTSNDNCDKEVTPSVNESCTQCHPCGCKKFYKNGQHLRFSFEDNSKANFSNEESNVDSNFIQPPENCINVDDFKNSKTHLLKSSLLSTEINSEQWQTQHLELNHCNSKSNNSHISRPLKNNFAVKNHLECSKSDIIDISLMHPQSSSNMQVGNDTLFFKESCNRSSVDRENENFSSDEDFFIARKSSGSREHWTNYSVEMKNSCHVSKLCSKSHQSLNSVASRRYSDGGLSYKQRNYHAMFLSLQRHRHSVDNILIDDHVLSDGEESAAVSLKDNPKISESGIPSLGLRNRKNGCQGNIPCALKLPINIKNFSSSCDSCTETSPNTPSKPHTSDLEWPLITNTDCNSDSTDCSTQCSEGNASDISPSENPFAWEIQEPSKKPSNVGHSGSDKGYRPRAVSCTIWEHNECKKADLTALDISSAIIQKVDSSQHSSEYLYIGVFFAIVLSLLPLLFRLRNGVSTYIVQDVSTDVLTLTVPSSEEVVKITDGLLDVMLGSGWRVKFVTLIMLVERFTLSLAYFFLLSVAEKTFKQRFLYAKHFCYLTSSRRAKRSDLPHFRLNKVRNIKIWLSIRSYMKKLGPQRSVDVIVSIAFILEVCVVSFLCIQLLKETGQFADKLHCWELLFWTLSLGTFLLRFMVIGTKINKKYRNLSVLITEQINLYLHMEQKPHKKEELILANNVLKLAADLLKELESPFKISGLCANSYLYNITKVVVLSAFSAVLTDVLGFKLKLYKIKIK</sequence>
<dbReference type="GO" id="GO:0016020">
    <property type="term" value="C:membrane"/>
    <property type="evidence" value="ECO:0007669"/>
    <property type="project" value="UniProtKB-SubCell"/>
</dbReference>
<evidence type="ECO:0000256" key="6">
    <source>
        <dbReference type="SAM" id="MobiDB-lite"/>
    </source>
</evidence>
<comment type="caution">
    <text evidence="9">The sequence shown here is derived from an EMBL/GenBank/DDBJ whole genome shotgun (WGS) entry which is preliminary data.</text>
</comment>
<dbReference type="GO" id="GO:0003677">
    <property type="term" value="F:DNA binding"/>
    <property type="evidence" value="ECO:0007669"/>
    <property type="project" value="UniProtKB-KW"/>
</dbReference>
<dbReference type="GO" id="GO:0005783">
    <property type="term" value="C:endoplasmic reticulum"/>
    <property type="evidence" value="ECO:0007669"/>
    <property type="project" value="InterPro"/>
</dbReference>
<evidence type="ECO:0000256" key="4">
    <source>
        <dbReference type="ARBA" id="ARBA00023136"/>
    </source>
</evidence>
<evidence type="ECO:0000256" key="7">
    <source>
        <dbReference type="SAM" id="Phobius"/>
    </source>
</evidence>
<feature type="region of interest" description="Disordered" evidence="6">
    <location>
        <begin position="526"/>
        <end position="545"/>
    </location>
</feature>
<feature type="transmembrane region" description="Helical" evidence="7">
    <location>
        <begin position="792"/>
        <end position="813"/>
    </location>
</feature>
<proteinExistence type="predicted"/>
<gene>
    <name evidence="9" type="primary">Phtf2</name>
    <name evidence="9" type="ORF">TNIN_119621</name>
</gene>
<evidence type="ECO:0000256" key="3">
    <source>
        <dbReference type="ARBA" id="ARBA00022989"/>
    </source>
</evidence>
<feature type="transmembrane region" description="Helical" evidence="7">
    <location>
        <begin position="129"/>
        <end position="151"/>
    </location>
</feature>
<feature type="compositionally biased region" description="Polar residues" evidence="6">
    <location>
        <begin position="526"/>
        <end position="536"/>
    </location>
</feature>
<dbReference type="AlphaFoldDB" id="A0A8X6WY36"/>
<protein>
    <submittedName>
        <fullName evidence="9">Putative homeodomain transcription factor 2</fullName>
    </submittedName>
</protein>
<dbReference type="EMBL" id="BMAV01003690">
    <property type="protein sequence ID" value="GFY43468.1"/>
    <property type="molecule type" value="Genomic_DNA"/>
</dbReference>
<name>A0A8X6WY36_9ARAC</name>
<dbReference type="InterPro" id="IPR021980">
    <property type="entry name" value="PHTF1/2_N"/>
</dbReference>
<keyword evidence="9" id="KW-0238">DNA-binding</keyword>
<feature type="transmembrane region" description="Helical" evidence="7">
    <location>
        <begin position="825"/>
        <end position="844"/>
    </location>
</feature>
<dbReference type="Proteomes" id="UP000886998">
    <property type="component" value="Unassembled WGS sequence"/>
</dbReference>
<feature type="transmembrane region" description="Helical" evidence="7">
    <location>
        <begin position="709"/>
        <end position="732"/>
    </location>
</feature>
<feature type="transmembrane region" description="Helical" evidence="7">
    <location>
        <begin position="642"/>
        <end position="660"/>
    </location>
</feature>
<feature type="transmembrane region" description="Helical" evidence="7">
    <location>
        <begin position="96"/>
        <end position="117"/>
    </location>
</feature>
<feature type="transmembrane region" description="Helical" evidence="7">
    <location>
        <begin position="69"/>
        <end position="90"/>
    </location>
</feature>
<keyword evidence="3 7" id="KW-1133">Transmembrane helix</keyword>
<keyword evidence="5" id="KW-0325">Glycoprotein</keyword>
<dbReference type="Pfam" id="PF12129">
    <property type="entry name" value="PHTF1-2_N"/>
    <property type="match status" value="1"/>
</dbReference>
<accession>A0A8X6WY36</accession>
<evidence type="ECO:0000313" key="10">
    <source>
        <dbReference type="Proteomes" id="UP000886998"/>
    </source>
</evidence>